<keyword evidence="1" id="KW-0808">Transferase</keyword>
<proteinExistence type="predicted"/>
<evidence type="ECO:0000313" key="3">
    <source>
        <dbReference type="EMBL" id="MEC0243252.1"/>
    </source>
</evidence>
<dbReference type="RefSeq" id="WP_326090980.1">
    <property type="nucleotide sequence ID" value="NZ_JARLKZ010000023.1"/>
</dbReference>
<dbReference type="InterPro" id="IPR025184">
    <property type="entry name" value="AadA_C"/>
</dbReference>
<evidence type="ECO:0000256" key="1">
    <source>
        <dbReference type="ARBA" id="ARBA00022679"/>
    </source>
</evidence>
<evidence type="ECO:0000313" key="4">
    <source>
        <dbReference type="Proteomes" id="UP001344632"/>
    </source>
</evidence>
<comment type="caution">
    <text evidence="3">The sequence shown here is derived from an EMBL/GenBank/DDBJ whole genome shotgun (WGS) entry which is preliminary data.</text>
</comment>
<name>A0ABU6GVY3_9BACL</name>
<gene>
    <name evidence="3" type="ORF">P4H66_25900</name>
</gene>
<sequence>MHADFARRNIEWDDRIEVQYYARAALKSFKSKSSKMAVISPGEPLHIVDAGKQWLTNWYFVQDYGITLFGPSPRLFIESISKEEFVISVKEHALEWGEHVKYTKHSRSYQGYAILTMCRALYTLEHGEQVSKMKAAQWAKQEIPVFTSIIDRALKWREDYRNLNIKHEETYLETVHFIDFVIDRISKRQY</sequence>
<organism evidence="3 4">
    <name type="scientific">Paenibacillus dokdonensis</name>
    <dbReference type="NCBI Taxonomy" id="2567944"/>
    <lineage>
        <taxon>Bacteria</taxon>
        <taxon>Bacillati</taxon>
        <taxon>Bacillota</taxon>
        <taxon>Bacilli</taxon>
        <taxon>Bacillales</taxon>
        <taxon>Paenibacillaceae</taxon>
        <taxon>Paenibacillus</taxon>
    </lineage>
</organism>
<feature type="domain" description="Adenylyltransferase AadA C-terminal" evidence="2">
    <location>
        <begin position="77"/>
        <end position="173"/>
    </location>
</feature>
<dbReference type="Proteomes" id="UP001344632">
    <property type="component" value="Unassembled WGS sequence"/>
</dbReference>
<keyword evidence="4" id="KW-1185">Reference proteome</keyword>
<reference evidence="3 4" key="1">
    <citation type="submission" date="2023-03" db="EMBL/GenBank/DDBJ databases">
        <title>Bacillus Genome Sequencing.</title>
        <authorList>
            <person name="Dunlap C."/>
        </authorList>
    </citation>
    <scope>NUCLEOTIDE SEQUENCE [LARGE SCALE GENOMIC DNA]</scope>
    <source>
        <strain evidence="3 4">BD-525</strain>
    </source>
</reference>
<evidence type="ECO:0000259" key="2">
    <source>
        <dbReference type="Pfam" id="PF13427"/>
    </source>
</evidence>
<accession>A0ABU6GVY3</accession>
<dbReference type="Pfam" id="PF13427">
    <property type="entry name" value="AadA_C"/>
    <property type="match status" value="1"/>
</dbReference>
<dbReference type="EMBL" id="JARLKZ010000023">
    <property type="protein sequence ID" value="MEC0243252.1"/>
    <property type="molecule type" value="Genomic_DNA"/>
</dbReference>
<protein>
    <submittedName>
        <fullName evidence="3">DUF4111 domain-containing protein</fullName>
    </submittedName>
</protein>